<evidence type="ECO:0000313" key="5">
    <source>
        <dbReference type="Proteomes" id="UP000230961"/>
    </source>
</evidence>
<protein>
    <recommendedName>
        <fullName evidence="1">Cell division protein DedD</fullName>
    </recommendedName>
</protein>
<comment type="domain">
    <text evidence="1">The SPOR domain binds septal peptidoglycans and is required to target DedD to the septal ring.</text>
</comment>
<dbReference type="SUPFAM" id="SSF110997">
    <property type="entry name" value="Sporulation related repeat"/>
    <property type="match status" value="1"/>
</dbReference>
<comment type="similarity">
    <text evidence="1">Belongs to the DedD family.</text>
</comment>
<dbReference type="AlphaFoldDB" id="A0A7U4K215"/>
<dbReference type="Gene3D" id="3.30.70.1070">
    <property type="entry name" value="Sporulation related repeat"/>
    <property type="match status" value="1"/>
</dbReference>
<name>A0A7U4K215_YEREN</name>
<accession>A0A7U4K215</accession>
<sequence>MASKFQNRLVGTIILVALGVIILPGLLDGKKKHYEDEFAAIPLVPKPGDSQEIDAVGPVSQPLPIAPPEGAALAVEAPKDDSVSQAANDAGKLPSEPTLVTPPPVQSKPVEVKPVERKPLEAKPAEIKPVESKPIPVEKKPPEVKPKPEAQPENKPATEEKAPVGRAYVVQLGALKNAAKVNEIVATLRLSGHRAFTVPATPVQGQITRVYVGPDASKQKLQSALPELNSLSGLNGQVKPYGTGR</sequence>
<dbReference type="GO" id="GO:0032153">
    <property type="term" value="C:cell division site"/>
    <property type="evidence" value="ECO:0007669"/>
    <property type="project" value="TreeGrafter"/>
</dbReference>
<dbReference type="PANTHER" id="PTHR38687:SF1">
    <property type="entry name" value="CELL DIVISION PROTEIN DEDD"/>
    <property type="match status" value="1"/>
</dbReference>
<dbReference type="InterPro" id="IPR007730">
    <property type="entry name" value="SPOR-like_dom"/>
</dbReference>
<evidence type="ECO:0000313" key="4">
    <source>
        <dbReference type="EMBL" id="AHM74980.1"/>
    </source>
</evidence>
<keyword evidence="1" id="KW-0812">Transmembrane</keyword>
<feature type="domain" description="SPOR" evidence="3">
    <location>
        <begin position="162"/>
        <end position="241"/>
    </location>
</feature>
<dbReference type="GO" id="GO:0042834">
    <property type="term" value="F:peptidoglycan binding"/>
    <property type="evidence" value="ECO:0007669"/>
    <property type="project" value="InterPro"/>
</dbReference>
<dbReference type="InterPro" id="IPR052521">
    <property type="entry name" value="Cell_div_SPOR-domain"/>
</dbReference>
<dbReference type="Proteomes" id="UP000230961">
    <property type="component" value="Chromosome"/>
</dbReference>
<keyword evidence="1" id="KW-0472">Membrane</keyword>
<dbReference type="EMBL" id="CP007448">
    <property type="protein sequence ID" value="AHM74980.1"/>
    <property type="molecule type" value="Genomic_DNA"/>
</dbReference>
<dbReference type="InterPro" id="IPR032898">
    <property type="entry name" value="DedD"/>
</dbReference>
<feature type="region of interest" description="Disordered" evidence="2">
    <location>
        <begin position="52"/>
        <end position="161"/>
    </location>
</feature>
<dbReference type="InterPro" id="IPR036680">
    <property type="entry name" value="SPOR-like_sf"/>
</dbReference>
<dbReference type="NCBIfam" id="NF008641">
    <property type="entry name" value="PRK11633.1"/>
    <property type="match status" value="1"/>
</dbReference>
<keyword evidence="1" id="KW-0997">Cell inner membrane</keyword>
<comment type="function">
    <text evidence="1">Non-essential cell division protein that could be required for efficient cell constriction.</text>
</comment>
<keyword evidence="1" id="KW-0132">Cell division</keyword>
<comment type="subcellular location">
    <subcellularLocation>
        <location evidence="1">Cell inner membrane</location>
        <topology evidence="1">Single-pass membrane protein</topology>
    </subcellularLocation>
    <text evidence="1">Localizes at the septal ring.</text>
</comment>
<dbReference type="Pfam" id="PF05036">
    <property type="entry name" value="SPOR"/>
    <property type="match status" value="1"/>
</dbReference>
<dbReference type="GO" id="GO:0030428">
    <property type="term" value="C:cell septum"/>
    <property type="evidence" value="ECO:0007669"/>
    <property type="project" value="InterPro"/>
</dbReference>
<keyword evidence="1" id="KW-0131">Cell cycle</keyword>
<gene>
    <name evidence="1" type="primary">dedD</name>
    <name evidence="4" type="ORF">LC20_03727</name>
</gene>
<reference evidence="4 5" key="1">
    <citation type="submission" date="2017-11" db="EMBL/GenBank/DDBJ databases">
        <title>The complete genome sequence and comparative genome analysis of Yersinia enterocolitica strain LC20.</title>
        <authorList>
            <person name="Shi G."/>
            <person name="Su M."/>
            <person name="Liang J."/>
            <person name="Gu W."/>
            <person name="Xiao Y."/>
            <person name="Zhang Z."/>
            <person name="Qiu H."/>
            <person name="Duan R."/>
            <person name="Zhang Z."/>
            <person name="Li Y."/>
            <person name="Zhang X."/>
            <person name="Ling Y."/>
            <person name="Song L."/>
            <person name="Chen M."/>
            <person name="Zhao Y."/>
            <person name="Wu J."/>
            <person name="Jing H."/>
            <person name="Xiao J."/>
            <person name="Wang X."/>
        </authorList>
    </citation>
    <scope>NUCLEOTIDE SEQUENCE [LARGE SCALE GENOMIC DNA]</scope>
    <source>
        <strain evidence="4 5">LC20</strain>
    </source>
</reference>
<feature type="transmembrane region" description="Helical" evidence="1">
    <location>
        <begin position="9"/>
        <end position="27"/>
    </location>
</feature>
<proteinExistence type="inferred from homology"/>
<feature type="compositionally biased region" description="Basic and acidic residues" evidence="2">
    <location>
        <begin position="110"/>
        <end position="161"/>
    </location>
</feature>
<organism evidence="4 5">
    <name type="scientific">Yersinia enterocolitica LC20</name>
    <dbReference type="NCBI Taxonomy" id="1443113"/>
    <lineage>
        <taxon>Bacteria</taxon>
        <taxon>Pseudomonadati</taxon>
        <taxon>Pseudomonadota</taxon>
        <taxon>Gammaproteobacteria</taxon>
        <taxon>Enterobacterales</taxon>
        <taxon>Yersiniaceae</taxon>
        <taxon>Yersinia</taxon>
    </lineage>
</organism>
<evidence type="ECO:0000259" key="3">
    <source>
        <dbReference type="PROSITE" id="PS51724"/>
    </source>
</evidence>
<dbReference type="GO" id="GO:0032506">
    <property type="term" value="P:cytokinetic process"/>
    <property type="evidence" value="ECO:0007669"/>
    <property type="project" value="InterPro"/>
</dbReference>
<evidence type="ECO:0000256" key="2">
    <source>
        <dbReference type="SAM" id="MobiDB-lite"/>
    </source>
</evidence>
<dbReference type="PANTHER" id="PTHR38687">
    <property type="entry name" value="CELL DIVISION PROTEIN DEDD-RELATED"/>
    <property type="match status" value="1"/>
</dbReference>
<keyword evidence="1" id="KW-1133">Transmembrane helix</keyword>
<dbReference type="HAMAP" id="MF_02022">
    <property type="entry name" value="DedD"/>
    <property type="match status" value="1"/>
</dbReference>
<dbReference type="KEGG" id="yel:LC20_03727"/>
<dbReference type="GO" id="GO:0005886">
    <property type="term" value="C:plasma membrane"/>
    <property type="evidence" value="ECO:0007669"/>
    <property type="project" value="UniProtKB-SubCell"/>
</dbReference>
<dbReference type="PROSITE" id="PS51724">
    <property type="entry name" value="SPOR"/>
    <property type="match status" value="1"/>
</dbReference>
<keyword evidence="1" id="KW-1003">Cell membrane</keyword>
<evidence type="ECO:0000256" key="1">
    <source>
        <dbReference type="HAMAP-Rule" id="MF_02022"/>
    </source>
</evidence>